<keyword evidence="4" id="KW-0929">Antimicrobial</keyword>
<dbReference type="PANTHER" id="PTHR45828:SF33">
    <property type="entry name" value="DOMON DOMAIN-CONTAINING PROTEIN"/>
    <property type="match status" value="1"/>
</dbReference>
<dbReference type="CDD" id="cd08544">
    <property type="entry name" value="Reeler"/>
    <property type="match status" value="1"/>
</dbReference>
<feature type="signal peptide" evidence="10">
    <location>
        <begin position="1"/>
        <end position="18"/>
    </location>
</feature>
<dbReference type="PANTHER" id="PTHR45828">
    <property type="entry name" value="CYTOCHROME B561/FERRIC REDUCTASE TRANSMEMBRANE"/>
    <property type="match status" value="1"/>
</dbReference>
<gene>
    <name evidence="12" type="ORF">EEDITHA_LOCUS19200</name>
</gene>
<dbReference type="FunFam" id="2.60.40.4060:FF:000003">
    <property type="entry name" value="Ferric chelate reductase 1"/>
    <property type="match status" value="1"/>
</dbReference>
<sequence length="166" mass="17771">MWLPYIATILAVVACAQGYSAGAPESACKHMTPGHPASPQESIAPYVVTTSTKELKAGSSMTVTISGKSANDTIRGLMVQARVGDKIVGTFKVDPKDRLVKTMKCTVDGDTVTHKSHDNSDDRRTVTLKWNAPADLNDVVVFKATIVLNGIVYWVGVESAPVKVKQ</sequence>
<feature type="chain" id="PRO_5043448807" description="Reelin domain-containing protein" evidence="10">
    <location>
        <begin position="19"/>
        <end position="166"/>
    </location>
</feature>
<feature type="domain" description="Reelin" evidence="11">
    <location>
        <begin position="5"/>
        <end position="166"/>
    </location>
</feature>
<evidence type="ECO:0000256" key="3">
    <source>
        <dbReference type="ARBA" id="ARBA00022525"/>
    </source>
</evidence>
<dbReference type="GO" id="GO:0045087">
    <property type="term" value="P:innate immune response"/>
    <property type="evidence" value="ECO:0007669"/>
    <property type="project" value="UniProtKB-KW"/>
</dbReference>
<dbReference type="GO" id="GO:0042742">
    <property type="term" value="P:defense response to bacterium"/>
    <property type="evidence" value="ECO:0007669"/>
    <property type="project" value="UniProtKB-KW"/>
</dbReference>
<evidence type="ECO:0000313" key="12">
    <source>
        <dbReference type="EMBL" id="CAH2104874.1"/>
    </source>
</evidence>
<name>A0AAU9V559_EUPED</name>
<dbReference type="EMBL" id="CAKOGL010000027">
    <property type="protein sequence ID" value="CAH2104874.1"/>
    <property type="molecule type" value="Genomic_DNA"/>
</dbReference>
<comment type="similarity">
    <text evidence="2">Belongs to the insect defense protein family.</text>
</comment>
<evidence type="ECO:0000256" key="10">
    <source>
        <dbReference type="SAM" id="SignalP"/>
    </source>
</evidence>
<dbReference type="InterPro" id="IPR002861">
    <property type="entry name" value="Reeler_dom"/>
</dbReference>
<dbReference type="GO" id="GO:0016020">
    <property type="term" value="C:membrane"/>
    <property type="evidence" value="ECO:0007669"/>
    <property type="project" value="TreeGrafter"/>
</dbReference>
<keyword evidence="5" id="KW-0399">Innate immunity</keyword>
<organism evidence="12 13">
    <name type="scientific">Euphydryas editha</name>
    <name type="common">Edith's checkerspot</name>
    <dbReference type="NCBI Taxonomy" id="104508"/>
    <lineage>
        <taxon>Eukaryota</taxon>
        <taxon>Metazoa</taxon>
        <taxon>Ecdysozoa</taxon>
        <taxon>Arthropoda</taxon>
        <taxon>Hexapoda</taxon>
        <taxon>Insecta</taxon>
        <taxon>Pterygota</taxon>
        <taxon>Neoptera</taxon>
        <taxon>Endopterygota</taxon>
        <taxon>Lepidoptera</taxon>
        <taxon>Glossata</taxon>
        <taxon>Ditrysia</taxon>
        <taxon>Papilionoidea</taxon>
        <taxon>Nymphalidae</taxon>
        <taxon>Nymphalinae</taxon>
        <taxon>Euphydryas</taxon>
    </lineage>
</organism>
<dbReference type="GO" id="GO:0042832">
    <property type="term" value="P:defense response to protozoan"/>
    <property type="evidence" value="ECO:0007669"/>
    <property type="project" value="UniProtKB-ARBA"/>
</dbReference>
<evidence type="ECO:0000256" key="7">
    <source>
        <dbReference type="ARBA" id="ARBA00022859"/>
    </source>
</evidence>
<dbReference type="Gene3D" id="2.60.40.4060">
    <property type="entry name" value="Reeler domain"/>
    <property type="match status" value="1"/>
</dbReference>
<evidence type="ECO:0000259" key="11">
    <source>
        <dbReference type="PROSITE" id="PS51019"/>
    </source>
</evidence>
<accession>A0AAU9V559</accession>
<dbReference type="InterPro" id="IPR042307">
    <property type="entry name" value="Reeler_sf"/>
</dbReference>
<dbReference type="AlphaFoldDB" id="A0AAU9V559"/>
<evidence type="ECO:0000256" key="5">
    <source>
        <dbReference type="ARBA" id="ARBA00022588"/>
    </source>
</evidence>
<evidence type="ECO:0000256" key="9">
    <source>
        <dbReference type="ARBA" id="ARBA00023157"/>
    </source>
</evidence>
<comment type="subcellular location">
    <subcellularLocation>
        <location evidence="1">Secreted</location>
    </subcellularLocation>
</comment>
<keyword evidence="6 10" id="KW-0732">Signal</keyword>
<keyword evidence="9" id="KW-1015">Disulfide bond</keyword>
<keyword evidence="13" id="KW-1185">Reference proteome</keyword>
<proteinExistence type="inferred from homology"/>
<evidence type="ECO:0000256" key="4">
    <source>
        <dbReference type="ARBA" id="ARBA00022529"/>
    </source>
</evidence>
<keyword evidence="3" id="KW-0964">Secreted</keyword>
<evidence type="ECO:0000313" key="13">
    <source>
        <dbReference type="Proteomes" id="UP001153954"/>
    </source>
</evidence>
<reference evidence="12" key="1">
    <citation type="submission" date="2022-03" db="EMBL/GenBank/DDBJ databases">
        <authorList>
            <person name="Tunstrom K."/>
        </authorList>
    </citation>
    <scope>NUCLEOTIDE SEQUENCE</scope>
</reference>
<dbReference type="InterPro" id="IPR051237">
    <property type="entry name" value="Ferric-chelate_Red/DefProt"/>
</dbReference>
<evidence type="ECO:0000256" key="8">
    <source>
        <dbReference type="ARBA" id="ARBA00023022"/>
    </source>
</evidence>
<protein>
    <recommendedName>
        <fullName evidence="11">Reelin domain-containing protein</fullName>
    </recommendedName>
</protein>
<dbReference type="Pfam" id="PF02014">
    <property type="entry name" value="Reeler"/>
    <property type="match status" value="1"/>
</dbReference>
<evidence type="ECO:0000256" key="2">
    <source>
        <dbReference type="ARBA" id="ARBA00008501"/>
    </source>
</evidence>
<evidence type="ECO:0000256" key="1">
    <source>
        <dbReference type="ARBA" id="ARBA00004613"/>
    </source>
</evidence>
<comment type="caution">
    <text evidence="12">The sequence shown here is derived from an EMBL/GenBank/DDBJ whole genome shotgun (WGS) entry which is preliminary data.</text>
</comment>
<keyword evidence="8" id="KW-0044">Antibiotic</keyword>
<dbReference type="PROSITE" id="PS51019">
    <property type="entry name" value="REELIN"/>
    <property type="match status" value="1"/>
</dbReference>
<evidence type="ECO:0000256" key="6">
    <source>
        <dbReference type="ARBA" id="ARBA00022729"/>
    </source>
</evidence>
<keyword evidence="7" id="KW-0391">Immunity</keyword>
<dbReference type="GO" id="GO:0005576">
    <property type="term" value="C:extracellular region"/>
    <property type="evidence" value="ECO:0007669"/>
    <property type="project" value="UniProtKB-SubCell"/>
</dbReference>
<dbReference type="Proteomes" id="UP001153954">
    <property type="component" value="Unassembled WGS sequence"/>
</dbReference>